<dbReference type="Proteomes" id="UP001501747">
    <property type="component" value="Unassembled WGS sequence"/>
</dbReference>
<dbReference type="Gene3D" id="1.10.260.40">
    <property type="entry name" value="lambda repressor-like DNA-binding domains"/>
    <property type="match status" value="1"/>
</dbReference>
<dbReference type="Gene3D" id="1.25.40.10">
    <property type="entry name" value="Tetratricopeptide repeat domain"/>
    <property type="match status" value="1"/>
</dbReference>
<reference evidence="2" key="1">
    <citation type="journal article" date="2019" name="Int. J. Syst. Evol. Microbiol.">
        <title>The Global Catalogue of Microorganisms (GCM) 10K type strain sequencing project: providing services to taxonomists for standard genome sequencing and annotation.</title>
        <authorList>
            <consortium name="The Broad Institute Genomics Platform"/>
            <consortium name="The Broad Institute Genome Sequencing Center for Infectious Disease"/>
            <person name="Wu L."/>
            <person name="Ma J."/>
        </authorList>
    </citation>
    <scope>NUCLEOTIDE SEQUENCE [LARGE SCALE GENOMIC DNA]</scope>
    <source>
        <strain evidence="2">JCM 17342</strain>
    </source>
</reference>
<evidence type="ECO:0008006" key="3">
    <source>
        <dbReference type="Google" id="ProtNLM"/>
    </source>
</evidence>
<gene>
    <name evidence="1" type="ORF">GCM10022247_25220</name>
</gene>
<accession>A0ABP7RX93</accession>
<name>A0ABP7RX93_9PSEU</name>
<evidence type="ECO:0000313" key="1">
    <source>
        <dbReference type="EMBL" id="GAA4003301.1"/>
    </source>
</evidence>
<sequence>MVVANRGSAGMTMVRTWTGREARALRTALRLSGRAFAEHLGVSYRAVAEWDRRGAEITPGEQAKQLLDIALSRASEEQKQLFAALLPKQEEPDEDMDRRQLLRTLTLAGAAVSLSALSEGLDRVAHPGPLDAAAMSSFESITDGLWQVYRHADAKATVYPAVRSHVDALTAQLSRPQTLEVRRRLCLVLANALQLIGEIQFDRDHYADAARCYSEAANAGREARDADLWACAMVRHAFISLYERRFADAVPLLEMAGRAAERGDRTLPTRHWVSAVTAQALAGMRDLDGCRQAWDRAAEVTRLPMTGPPATGWLRFSGDRLAEERGTSYVELGRPDLAEPVLVAALAASTSARRRGGVHVDLSAVGAQRRDKDQFAAHVHAAVEIARQTDSGYLARRVRGLRLWTAGNAELNAFLNERTTA</sequence>
<keyword evidence="2" id="KW-1185">Reference proteome</keyword>
<dbReference type="InterPro" id="IPR010982">
    <property type="entry name" value="Lambda_DNA-bd_dom_sf"/>
</dbReference>
<dbReference type="EMBL" id="BAABAL010000007">
    <property type="protein sequence ID" value="GAA4003301.1"/>
    <property type="molecule type" value="Genomic_DNA"/>
</dbReference>
<dbReference type="InterPro" id="IPR011990">
    <property type="entry name" value="TPR-like_helical_dom_sf"/>
</dbReference>
<evidence type="ECO:0000313" key="2">
    <source>
        <dbReference type="Proteomes" id="UP001501747"/>
    </source>
</evidence>
<protein>
    <recommendedName>
        <fullName evidence="3">HTH cro/C1-type domain-containing protein</fullName>
    </recommendedName>
</protein>
<dbReference type="SUPFAM" id="SSF48452">
    <property type="entry name" value="TPR-like"/>
    <property type="match status" value="1"/>
</dbReference>
<proteinExistence type="predicted"/>
<organism evidence="1 2">
    <name type="scientific">Allokutzneria multivorans</name>
    <dbReference type="NCBI Taxonomy" id="1142134"/>
    <lineage>
        <taxon>Bacteria</taxon>
        <taxon>Bacillati</taxon>
        <taxon>Actinomycetota</taxon>
        <taxon>Actinomycetes</taxon>
        <taxon>Pseudonocardiales</taxon>
        <taxon>Pseudonocardiaceae</taxon>
        <taxon>Allokutzneria</taxon>
    </lineage>
</organism>
<comment type="caution">
    <text evidence="1">The sequence shown here is derived from an EMBL/GenBank/DDBJ whole genome shotgun (WGS) entry which is preliminary data.</text>
</comment>